<comment type="similarity">
    <text evidence="1">Belongs to the peptidase S13 family.</text>
</comment>
<dbReference type="Proteomes" id="UP000002700">
    <property type="component" value="Chromosome I"/>
</dbReference>
<sequence length="800" mass="86214">MANRPHALRFLHDHVAEAADVADQVRAELLAQRVDIDLDGVAADLLAPAVHLLLELALRQHRARTREQRFEQRELARRQRDGRPVERHLMRRRIERQRAVPDHRFAAPRLAADQRAHPRGELVEIERLDEIVVGARVEALHAIGDRIARGEDQHRQREPARAQRAQHVDAVALGQPEIEQQQIVRLAAERGERRVAVLHPVDRAAVGLQRLAHAFGDHPIVFNQQYPHPEKRPSHAFEMADIVAPPRAGTDLRAISALLARRFLYNVRLAPRARPLLTSPSVLPHSSMNHHACRIAASPSPPPPAAVRARRTLARGAMLVAACAALAFAAPADARRKPKPPRYPAAVSAARNVLPASVLVALQRARVPASSLSVVVERIGDRTPAVAWNASRPMQPASTMKLVTTYAGLSLLGADYRWRTSAYADGDVDENGTLHGTLYIKGTGDPKLVPEELIDLVNKIRRAGIVNVDGALVLDKTFFAPQTRDLPPLDDDASAPYNVGPDPLLYAFKALSFTVTPTDSGAIAVDVVPALANLNVDNRLVEGQGSCDAARPTLVTDANGELTASFAGDYPPSCGPTTTNLAVLNHSTFFARGFLALWRQTGGSFSGTIAEGKVPGRARPVASHHGPVLSSVVHDINKFSNNVMARNLFLTIGAVEHRPPATPAQSADTIRAFLAHSGLPTDGLALENGSGLSRDERVSALGLADMLQAANASPVAQAFVDSLPIAGVDGTMRNRLTNAPVGGNAHIKTGTLRDVRAIAGYVASADGSSYVVVSFINDDRASAARAAHDALLEWVYEGPR</sequence>
<dbReference type="KEGG" id="bpm:BURPS1710b_1009"/>
<proteinExistence type="inferred from homology"/>
<dbReference type="Pfam" id="PF02113">
    <property type="entry name" value="Peptidase_S13"/>
    <property type="match status" value="1"/>
</dbReference>
<dbReference type="GO" id="GO:0006508">
    <property type="term" value="P:proteolysis"/>
    <property type="evidence" value="ECO:0007669"/>
    <property type="project" value="InterPro"/>
</dbReference>
<keyword evidence="2 3" id="KW-0378">Hydrolase</keyword>
<evidence type="ECO:0000256" key="2">
    <source>
        <dbReference type="ARBA" id="ARBA00022801"/>
    </source>
</evidence>
<protein>
    <submittedName>
        <fullName evidence="3">Family S13 unassigned peptidase</fullName>
        <ecNumber evidence="3">3.4.16.4</ecNumber>
    </submittedName>
</protein>
<dbReference type="NCBIfam" id="TIGR00666">
    <property type="entry name" value="PBP4"/>
    <property type="match status" value="1"/>
</dbReference>
<organism evidence="3 4">
    <name type="scientific">Burkholderia pseudomallei (strain 1710b)</name>
    <dbReference type="NCBI Taxonomy" id="320372"/>
    <lineage>
        <taxon>Bacteria</taxon>
        <taxon>Pseudomonadati</taxon>
        <taxon>Pseudomonadota</taxon>
        <taxon>Betaproteobacteria</taxon>
        <taxon>Burkholderiales</taxon>
        <taxon>Burkholderiaceae</taxon>
        <taxon>Burkholderia</taxon>
        <taxon>pseudomallei group</taxon>
    </lineage>
</organism>
<keyword evidence="3" id="KW-0121">Carboxypeptidase</keyword>
<dbReference type="Gene3D" id="3.40.710.10">
    <property type="entry name" value="DD-peptidase/beta-lactamase superfamily"/>
    <property type="match status" value="2"/>
</dbReference>
<dbReference type="SUPFAM" id="SSF56601">
    <property type="entry name" value="beta-lactamase/transpeptidase-like"/>
    <property type="match status" value="1"/>
</dbReference>
<name>Q3JVI2_BURP1</name>
<dbReference type="MEROPS" id="S13.003"/>
<dbReference type="PANTHER" id="PTHR30023">
    <property type="entry name" value="D-ALANYL-D-ALANINE CARBOXYPEPTIDASE"/>
    <property type="match status" value="1"/>
</dbReference>
<accession>Q3JVI2</accession>
<dbReference type="Gene3D" id="3.50.80.20">
    <property type="entry name" value="D-Ala-D-Ala carboxypeptidase C, peptidase S13"/>
    <property type="match status" value="1"/>
</dbReference>
<evidence type="ECO:0000313" key="3">
    <source>
        <dbReference type="EMBL" id="ABA50268.1"/>
    </source>
</evidence>
<dbReference type="PANTHER" id="PTHR30023:SF0">
    <property type="entry name" value="PENICILLIN-SENSITIVE CARBOXYPEPTIDASE A"/>
    <property type="match status" value="1"/>
</dbReference>
<dbReference type="EnsemblBacteria" id="ABA50268">
    <property type="protein sequence ID" value="ABA50268"/>
    <property type="gene ID" value="BURPS1710b_1009"/>
</dbReference>
<evidence type="ECO:0000313" key="4">
    <source>
        <dbReference type="Proteomes" id="UP000002700"/>
    </source>
</evidence>
<dbReference type="GO" id="GO:0009002">
    <property type="term" value="F:serine-type D-Ala-D-Ala carboxypeptidase activity"/>
    <property type="evidence" value="ECO:0007669"/>
    <property type="project" value="UniProtKB-EC"/>
</dbReference>
<gene>
    <name evidence="3" type="primary">dacB</name>
    <name evidence="3" type="ordered locus">BURPS1710b_1009</name>
</gene>
<dbReference type="GO" id="GO:0000270">
    <property type="term" value="P:peptidoglycan metabolic process"/>
    <property type="evidence" value="ECO:0007669"/>
    <property type="project" value="TreeGrafter"/>
</dbReference>
<dbReference type="AlphaFoldDB" id="Q3JVI2"/>
<evidence type="ECO:0000256" key="1">
    <source>
        <dbReference type="ARBA" id="ARBA00006096"/>
    </source>
</evidence>
<dbReference type="HOGENOM" id="CLU_351495_0_0_4"/>
<dbReference type="EC" id="3.4.16.4" evidence="3"/>
<reference evidence="3 4" key="1">
    <citation type="submission" date="2005-09" db="EMBL/GenBank/DDBJ databases">
        <authorList>
            <person name="Woods D.E."/>
            <person name="Nierman W.C."/>
        </authorList>
    </citation>
    <scope>NUCLEOTIDE SEQUENCE [LARGE SCALE GENOMIC DNA]</scope>
    <source>
        <strain evidence="3 4">1710b</strain>
    </source>
</reference>
<dbReference type="PRINTS" id="PR00922">
    <property type="entry name" value="DADACBPTASE3"/>
</dbReference>
<dbReference type="EMBL" id="CP000124">
    <property type="protein sequence ID" value="ABA50268.1"/>
    <property type="molecule type" value="Genomic_DNA"/>
</dbReference>
<dbReference type="InterPro" id="IPR000667">
    <property type="entry name" value="Peptidase_S13"/>
</dbReference>
<dbReference type="InterPro" id="IPR012338">
    <property type="entry name" value="Beta-lactam/transpept-like"/>
</dbReference>
<keyword evidence="3" id="KW-0645">Protease</keyword>